<dbReference type="InterPro" id="IPR036465">
    <property type="entry name" value="vWFA_dom_sf"/>
</dbReference>
<sequence length="405" mass="45451">MMKAYYKRQQGHAALLFVMIVPVLFGIFALATDGVRALQSKARLGDAAEVAILTIAAKNADNTDVDFDGAGSRVNRDIATRVISNYFYNQDTILPQDLKISKLACSDIPECLAGLERGENRFNEYCIEARTKLNTWFPGNESIVGFGDTFTVGHAAKARKYVNKTVDVVFVADFSGSMDWDWEGNNGIKKVDALKNAMKNIVEEVEKFDEITDGNNKVGIVPFNYYTADFHGNQVENYTQNAYQTINQIWQLGTYQGQGNPYFYEIPLTNDYKNFITRFNQFRAYGGTSSYEGIIRGAQMLNEGKNARRLLIVLSDGADTSRDRHKDLNDGEYCQIIKQGLSKGKNKKGENYTAKLAVIGFGYDLENNIELARCVGVDNVYKAENEQDILDRILELISEEIGHLK</sequence>
<keyword evidence="1" id="KW-0812">Transmembrane</keyword>
<protein>
    <submittedName>
        <fullName evidence="3">Membrane associated secretion system protein</fullName>
    </submittedName>
</protein>
<dbReference type="RefSeq" id="WP_254796158.1">
    <property type="nucleotide sequence ID" value="NZ_FPLD01000021.1"/>
</dbReference>
<dbReference type="InterPro" id="IPR002035">
    <property type="entry name" value="VWF_A"/>
</dbReference>
<reference evidence="3 4" key="1">
    <citation type="submission" date="2016-11" db="EMBL/GenBank/DDBJ databases">
        <authorList>
            <person name="Jaros S."/>
            <person name="Januszkiewicz K."/>
            <person name="Wedrychowicz H."/>
        </authorList>
    </citation>
    <scope>NUCLEOTIDE SEQUENCE [LARGE SCALE GENOMIC DNA]</scope>
    <source>
        <strain evidence="3">NVI 5450</strain>
    </source>
</reference>
<gene>
    <name evidence="3" type="ORF">NVI5450_0635</name>
</gene>
<proteinExistence type="predicted"/>
<accession>A0A1L0DFC4</accession>
<feature type="transmembrane region" description="Helical" evidence="1">
    <location>
        <begin position="12"/>
        <end position="31"/>
    </location>
</feature>
<evidence type="ECO:0000256" key="1">
    <source>
        <dbReference type="SAM" id="Phobius"/>
    </source>
</evidence>
<keyword evidence="1" id="KW-1133">Transmembrane helix</keyword>
<organism evidence="3 4">
    <name type="scientific">Moritella viscosa</name>
    <dbReference type="NCBI Taxonomy" id="80854"/>
    <lineage>
        <taxon>Bacteria</taxon>
        <taxon>Pseudomonadati</taxon>
        <taxon>Pseudomonadota</taxon>
        <taxon>Gammaproteobacteria</taxon>
        <taxon>Alteromonadales</taxon>
        <taxon>Moritellaceae</taxon>
        <taxon>Moritella</taxon>
    </lineage>
</organism>
<dbReference type="EMBL" id="FPLD01000021">
    <property type="protein sequence ID" value="SGY86548.1"/>
    <property type="molecule type" value="Genomic_DNA"/>
</dbReference>
<dbReference type="SMART" id="SM00327">
    <property type="entry name" value="VWA"/>
    <property type="match status" value="1"/>
</dbReference>
<evidence type="ECO:0000313" key="3">
    <source>
        <dbReference type="EMBL" id="SGY86548.1"/>
    </source>
</evidence>
<dbReference type="AlphaFoldDB" id="A0A1L0DFC4"/>
<dbReference type="PROSITE" id="PS50234">
    <property type="entry name" value="VWFA"/>
    <property type="match status" value="1"/>
</dbReference>
<dbReference type="Gene3D" id="3.40.50.410">
    <property type="entry name" value="von Willebrand factor, type A domain"/>
    <property type="match status" value="1"/>
</dbReference>
<dbReference type="SUPFAM" id="SSF53300">
    <property type="entry name" value="vWA-like"/>
    <property type="match status" value="1"/>
</dbReference>
<feature type="domain" description="VWFA" evidence="2">
    <location>
        <begin position="167"/>
        <end position="397"/>
    </location>
</feature>
<dbReference type="Proteomes" id="UP000183794">
    <property type="component" value="Unassembled WGS sequence"/>
</dbReference>
<keyword evidence="1" id="KW-0472">Membrane</keyword>
<evidence type="ECO:0000313" key="4">
    <source>
        <dbReference type="Proteomes" id="UP000183794"/>
    </source>
</evidence>
<evidence type="ECO:0000259" key="2">
    <source>
        <dbReference type="PROSITE" id="PS50234"/>
    </source>
</evidence>
<dbReference type="CDD" id="cd00198">
    <property type="entry name" value="vWFA"/>
    <property type="match status" value="1"/>
</dbReference>
<name>A0A1L0DFC4_9GAMM</name>